<keyword evidence="3 8" id="KW-0808">Transferase</keyword>
<dbReference type="GO" id="GO:0003908">
    <property type="term" value="F:methylated-DNA-[protein]-cysteine S-methyltransferase activity"/>
    <property type="evidence" value="ECO:0007669"/>
    <property type="project" value="UniProtKB-EC"/>
</dbReference>
<dbReference type="Proteomes" id="UP000019222">
    <property type="component" value="Chromosome"/>
</dbReference>
<evidence type="ECO:0000256" key="6">
    <source>
        <dbReference type="ARBA" id="ARBA00049348"/>
    </source>
</evidence>
<dbReference type="SUPFAM" id="SSF46767">
    <property type="entry name" value="Methylated DNA-protein cysteine methyltransferase, C-terminal domain"/>
    <property type="match status" value="1"/>
</dbReference>
<reference evidence="8 9" key="1">
    <citation type="submission" date="2013-02" db="EMBL/GenBank/DDBJ databases">
        <title>The complete genome sequence of Corynebacterium vitaeruminis DSM 20294.</title>
        <authorList>
            <person name="Ruckert C."/>
            <person name="Albersmeier A."/>
            <person name="Kalinowski J."/>
        </authorList>
    </citation>
    <scope>NUCLEOTIDE SEQUENCE [LARGE SCALE GENOMIC DNA]</scope>
    <source>
        <strain evidence="9">ATCC 10234</strain>
    </source>
</reference>
<dbReference type="Gene3D" id="1.10.10.10">
    <property type="entry name" value="Winged helix-like DNA-binding domain superfamily/Winged helix DNA-binding domain"/>
    <property type="match status" value="1"/>
</dbReference>
<protein>
    <submittedName>
        <fullName evidence="8">Methylated-DNA/protein-cysteinemethyltransferase</fullName>
    </submittedName>
</protein>
<sequence length="174" mass="18146">MSTALAATVTTPDGPFSIIADEEAVLASGWTADLEELRGLIHPDLRPEEVATVGVETLDATSVLAAALAAVIDYYAGDLAAPARVPVRQRSGEFLEAAWDALRQVTPGAPVSYTEFAARAGNEKATRAAANACSRNAAALFVPCHRVLPAAGGVGNFRYGPDVKESLLKREAAQ</sequence>
<keyword evidence="9" id="KW-1185">Reference proteome</keyword>
<keyword evidence="4" id="KW-0227">DNA damage</keyword>
<keyword evidence="2 8" id="KW-0489">Methyltransferase</keyword>
<dbReference type="InterPro" id="IPR036217">
    <property type="entry name" value="MethylDNA_cys_MeTrfase_DNAb"/>
</dbReference>
<evidence type="ECO:0000256" key="1">
    <source>
        <dbReference type="ARBA" id="ARBA00001286"/>
    </source>
</evidence>
<evidence type="ECO:0000256" key="5">
    <source>
        <dbReference type="ARBA" id="ARBA00023204"/>
    </source>
</evidence>
<dbReference type="GO" id="GO:0006281">
    <property type="term" value="P:DNA repair"/>
    <property type="evidence" value="ECO:0007669"/>
    <property type="project" value="UniProtKB-KW"/>
</dbReference>
<gene>
    <name evidence="8" type="ORF">B843_08295</name>
</gene>
<evidence type="ECO:0000256" key="2">
    <source>
        <dbReference type="ARBA" id="ARBA00022603"/>
    </source>
</evidence>
<name>W5Y293_9CORY</name>
<organism evidence="8 9">
    <name type="scientific">Corynebacterium vitaeruminis DSM 20294</name>
    <dbReference type="NCBI Taxonomy" id="1224164"/>
    <lineage>
        <taxon>Bacteria</taxon>
        <taxon>Bacillati</taxon>
        <taxon>Actinomycetota</taxon>
        <taxon>Actinomycetes</taxon>
        <taxon>Mycobacteriales</taxon>
        <taxon>Corynebacteriaceae</taxon>
        <taxon>Corynebacterium</taxon>
    </lineage>
</organism>
<dbReference type="GO" id="GO:0032259">
    <property type="term" value="P:methylation"/>
    <property type="evidence" value="ECO:0007669"/>
    <property type="project" value="UniProtKB-KW"/>
</dbReference>
<dbReference type="CDD" id="cd06445">
    <property type="entry name" value="ATase"/>
    <property type="match status" value="1"/>
</dbReference>
<dbReference type="PANTHER" id="PTHR10815">
    <property type="entry name" value="METHYLATED-DNA--PROTEIN-CYSTEINE METHYLTRANSFERASE"/>
    <property type="match status" value="1"/>
</dbReference>
<dbReference type="Pfam" id="PF01035">
    <property type="entry name" value="DNA_binding_1"/>
    <property type="match status" value="1"/>
</dbReference>
<dbReference type="PATRIC" id="fig|1224164.3.peg.1672"/>
<dbReference type="PROSITE" id="PS00374">
    <property type="entry name" value="MGMT"/>
    <property type="match status" value="1"/>
</dbReference>
<dbReference type="InterPro" id="IPR001497">
    <property type="entry name" value="MethylDNA_cys_MeTrfase_AS"/>
</dbReference>
<keyword evidence="5" id="KW-0234">DNA repair</keyword>
<accession>W5Y293</accession>
<dbReference type="InterPro" id="IPR036388">
    <property type="entry name" value="WH-like_DNA-bd_sf"/>
</dbReference>
<dbReference type="EMBL" id="CP004353">
    <property type="protein sequence ID" value="AHI23044.1"/>
    <property type="molecule type" value="Genomic_DNA"/>
</dbReference>
<evidence type="ECO:0000259" key="7">
    <source>
        <dbReference type="Pfam" id="PF01035"/>
    </source>
</evidence>
<dbReference type="InterPro" id="IPR014048">
    <property type="entry name" value="MethylDNA_cys_MeTrfase_DNA-bd"/>
</dbReference>
<dbReference type="KEGG" id="cvt:B843_08295"/>
<evidence type="ECO:0000313" key="8">
    <source>
        <dbReference type="EMBL" id="AHI23044.1"/>
    </source>
</evidence>
<evidence type="ECO:0000256" key="4">
    <source>
        <dbReference type="ARBA" id="ARBA00022763"/>
    </source>
</evidence>
<comment type="catalytic activity">
    <reaction evidence="6">
        <text>a 6-O-methyl-2'-deoxyguanosine in DNA + L-cysteinyl-[protein] = S-methyl-L-cysteinyl-[protein] + a 2'-deoxyguanosine in DNA</text>
        <dbReference type="Rhea" id="RHEA:24000"/>
        <dbReference type="Rhea" id="RHEA-COMP:10131"/>
        <dbReference type="Rhea" id="RHEA-COMP:10132"/>
        <dbReference type="Rhea" id="RHEA-COMP:11367"/>
        <dbReference type="Rhea" id="RHEA-COMP:11368"/>
        <dbReference type="ChEBI" id="CHEBI:29950"/>
        <dbReference type="ChEBI" id="CHEBI:82612"/>
        <dbReference type="ChEBI" id="CHEBI:85445"/>
        <dbReference type="ChEBI" id="CHEBI:85448"/>
        <dbReference type="EC" id="2.1.1.63"/>
    </reaction>
</comment>
<dbReference type="STRING" id="1224164.B843_08295"/>
<evidence type="ECO:0000256" key="3">
    <source>
        <dbReference type="ARBA" id="ARBA00022679"/>
    </source>
</evidence>
<dbReference type="RefSeq" id="WP_197020772.1">
    <property type="nucleotide sequence ID" value="NZ_CP004353.1"/>
</dbReference>
<dbReference type="PANTHER" id="PTHR10815:SF13">
    <property type="entry name" value="METHYLATED-DNA--PROTEIN-CYSTEINE METHYLTRANSFERASE"/>
    <property type="match status" value="1"/>
</dbReference>
<evidence type="ECO:0000313" key="9">
    <source>
        <dbReference type="Proteomes" id="UP000019222"/>
    </source>
</evidence>
<dbReference type="eggNOG" id="COG0350">
    <property type="taxonomic scope" value="Bacteria"/>
</dbReference>
<feature type="domain" description="Methylated-DNA-[protein]-cysteine S-methyltransferase DNA binding" evidence="7">
    <location>
        <begin position="94"/>
        <end position="172"/>
    </location>
</feature>
<dbReference type="AlphaFoldDB" id="W5Y293"/>
<proteinExistence type="predicted"/>
<dbReference type="NCBIfam" id="TIGR00589">
    <property type="entry name" value="ogt"/>
    <property type="match status" value="1"/>
</dbReference>
<comment type="catalytic activity">
    <reaction evidence="1">
        <text>a 4-O-methyl-thymidine in DNA + L-cysteinyl-[protein] = a thymidine in DNA + S-methyl-L-cysteinyl-[protein]</text>
        <dbReference type="Rhea" id="RHEA:53428"/>
        <dbReference type="Rhea" id="RHEA-COMP:10131"/>
        <dbReference type="Rhea" id="RHEA-COMP:10132"/>
        <dbReference type="Rhea" id="RHEA-COMP:13555"/>
        <dbReference type="Rhea" id="RHEA-COMP:13556"/>
        <dbReference type="ChEBI" id="CHEBI:29950"/>
        <dbReference type="ChEBI" id="CHEBI:82612"/>
        <dbReference type="ChEBI" id="CHEBI:137386"/>
        <dbReference type="ChEBI" id="CHEBI:137387"/>
        <dbReference type="EC" id="2.1.1.63"/>
    </reaction>
</comment>
<dbReference type="HOGENOM" id="CLU_000445_52_2_11"/>